<keyword evidence="9 13" id="KW-0274">FAD</keyword>
<comment type="subcellular location">
    <subcellularLocation>
        <location evidence="3 13">Mitochondrion matrix</location>
    </subcellularLocation>
</comment>
<feature type="domain" description="Deoxynucleoside kinase" evidence="14">
    <location>
        <begin position="79"/>
        <end position="315"/>
    </location>
</feature>
<gene>
    <name evidence="15" type="ORF">DIABBA_LOCUS11273</name>
</gene>
<evidence type="ECO:0000256" key="7">
    <source>
        <dbReference type="ARBA" id="ARBA00022630"/>
    </source>
</evidence>
<keyword evidence="12 13" id="KW-0496">Mitochondrion</keyword>
<dbReference type="InterPro" id="IPR027417">
    <property type="entry name" value="P-loop_NTPase"/>
</dbReference>
<keyword evidence="6 13" id="KW-0813">Transport</keyword>
<dbReference type="OrthoDB" id="17400at2759"/>
<evidence type="ECO:0000256" key="8">
    <source>
        <dbReference type="ARBA" id="ARBA00022660"/>
    </source>
</evidence>
<evidence type="ECO:0000256" key="12">
    <source>
        <dbReference type="ARBA" id="ARBA00023128"/>
    </source>
</evidence>
<dbReference type="InterPro" id="IPR031314">
    <property type="entry name" value="DNK_dom"/>
</dbReference>
<dbReference type="GO" id="GO:0005759">
    <property type="term" value="C:mitochondrial matrix"/>
    <property type="evidence" value="ECO:0007669"/>
    <property type="project" value="UniProtKB-SubCell"/>
</dbReference>
<dbReference type="Proteomes" id="UP001153709">
    <property type="component" value="Chromosome 7"/>
</dbReference>
<evidence type="ECO:0000259" key="14">
    <source>
        <dbReference type="Pfam" id="PF01712"/>
    </source>
</evidence>
<keyword evidence="8 13" id="KW-0679">Respiratory chain</keyword>
<dbReference type="InterPro" id="IPR050566">
    <property type="entry name" value="Deoxyribonucleoside_kinase"/>
</dbReference>
<evidence type="ECO:0000256" key="5">
    <source>
        <dbReference type="ARBA" id="ARBA00017279"/>
    </source>
</evidence>
<dbReference type="GO" id="GO:0006120">
    <property type="term" value="P:mitochondrial electron transport, NADH to ubiquinone"/>
    <property type="evidence" value="ECO:0007669"/>
    <property type="project" value="InterPro"/>
</dbReference>
<comment type="cofactor">
    <cofactor evidence="1 13">
        <name>FAD</name>
        <dbReference type="ChEBI" id="CHEBI:57692"/>
    </cofactor>
</comment>
<keyword evidence="10" id="KW-0809">Transit peptide</keyword>
<dbReference type="Gene3D" id="3.40.50.300">
    <property type="entry name" value="P-loop containing nucleotide triphosphate hydrolases"/>
    <property type="match status" value="1"/>
</dbReference>
<evidence type="ECO:0000256" key="6">
    <source>
        <dbReference type="ARBA" id="ARBA00022448"/>
    </source>
</evidence>
<evidence type="ECO:0000256" key="9">
    <source>
        <dbReference type="ARBA" id="ARBA00022827"/>
    </source>
</evidence>
<reference evidence="15" key="1">
    <citation type="submission" date="2022-01" db="EMBL/GenBank/DDBJ databases">
        <authorList>
            <person name="King R."/>
        </authorList>
    </citation>
    <scope>NUCLEOTIDE SEQUENCE</scope>
</reference>
<keyword evidence="16" id="KW-1185">Reference proteome</keyword>
<comment type="function">
    <text evidence="2 13">Accessory subunit of the mitochondrial membrane respiratory chain NADH dehydrogenase (Complex I), that is believed not to be involved in catalysis. Complex I functions in the transfer of electrons from NADH to the respiratory chain. The immediate electron acceptor for the enzyme is believed to be ubiquinone.</text>
</comment>
<accession>A0A9N9T4B8</accession>
<dbReference type="PIRSF" id="PIRSF000543">
    <property type="entry name" value="NADH_UQ_42KD"/>
    <property type="match status" value="1"/>
</dbReference>
<dbReference type="PANTHER" id="PTHR10513">
    <property type="entry name" value="DEOXYNUCLEOSIDE KINASE"/>
    <property type="match status" value="1"/>
</dbReference>
<evidence type="ECO:0000256" key="1">
    <source>
        <dbReference type="ARBA" id="ARBA00001974"/>
    </source>
</evidence>
<evidence type="ECO:0000256" key="3">
    <source>
        <dbReference type="ARBA" id="ARBA00004305"/>
    </source>
</evidence>
<keyword evidence="11 13" id="KW-0249">Electron transport</keyword>
<evidence type="ECO:0000256" key="10">
    <source>
        <dbReference type="ARBA" id="ARBA00022946"/>
    </source>
</evidence>
<protein>
    <recommendedName>
        <fullName evidence="5 13">NADH dehydrogenase [ubiquinone] 1 alpha subcomplex subunit 10, mitochondrial</fullName>
    </recommendedName>
</protein>
<dbReference type="SUPFAM" id="SSF52540">
    <property type="entry name" value="P-loop containing nucleoside triphosphate hydrolases"/>
    <property type="match status" value="1"/>
</dbReference>
<evidence type="ECO:0000256" key="2">
    <source>
        <dbReference type="ARBA" id="ARBA00003195"/>
    </source>
</evidence>
<dbReference type="EMBL" id="OU898282">
    <property type="protein sequence ID" value="CAG9838376.1"/>
    <property type="molecule type" value="Genomic_DNA"/>
</dbReference>
<organism evidence="15 16">
    <name type="scientific">Diabrotica balteata</name>
    <name type="common">Banded cucumber beetle</name>
    <dbReference type="NCBI Taxonomy" id="107213"/>
    <lineage>
        <taxon>Eukaryota</taxon>
        <taxon>Metazoa</taxon>
        <taxon>Ecdysozoa</taxon>
        <taxon>Arthropoda</taxon>
        <taxon>Hexapoda</taxon>
        <taxon>Insecta</taxon>
        <taxon>Pterygota</taxon>
        <taxon>Neoptera</taxon>
        <taxon>Endopterygota</taxon>
        <taxon>Coleoptera</taxon>
        <taxon>Polyphaga</taxon>
        <taxon>Cucujiformia</taxon>
        <taxon>Chrysomeloidea</taxon>
        <taxon>Chrysomelidae</taxon>
        <taxon>Galerucinae</taxon>
        <taxon>Diabroticina</taxon>
        <taxon>Diabroticites</taxon>
        <taxon>Diabrotica</taxon>
    </lineage>
</organism>
<evidence type="ECO:0000256" key="13">
    <source>
        <dbReference type="PIRNR" id="PIRNR000543"/>
    </source>
</evidence>
<dbReference type="Pfam" id="PF01712">
    <property type="entry name" value="dNK"/>
    <property type="match status" value="1"/>
</dbReference>
<dbReference type="InterPro" id="IPR015828">
    <property type="entry name" value="NDUFA10"/>
</dbReference>
<proteinExistence type="inferred from homology"/>
<evidence type="ECO:0000313" key="15">
    <source>
        <dbReference type="EMBL" id="CAG9838376.1"/>
    </source>
</evidence>
<evidence type="ECO:0000313" key="16">
    <source>
        <dbReference type="Proteomes" id="UP001153709"/>
    </source>
</evidence>
<keyword evidence="7 13" id="KW-0285">Flavoprotein</keyword>
<comment type="similarity">
    <text evidence="4 13">Belongs to the complex I NDUFA10 subunit family.</text>
</comment>
<sequence length="408" mass="47683">MSTFVRVGFSRVNQGLCNVLSKTQNVTLIRAISSKTTRSGEEQRSPKPAPWPYQEKGFNLFHYLYDKTTARLDENSKIIVVEGPPAAGKSKLAKQLAAEFEMLYLPEANLDMEYINSYGFDLRKLDSEIPESCRSWDVMDFLKNPKHRHTLRFQMHQYQVKLSQYVDALAHVLSTGQGVILDRCVYSDFVFTEAMFSQNYLHKLARKTYYELRDNTIGELLRPHLVIYLDKPVPKVIENIKKRAISYEKDSPVLTPEYLGVIEKQYKQNYLKEISKHAELLVYDWSEEGDVEIVVEDIERIDFNRFDDQDTQMKDWVYRLEEEWAVLRHKYADKKDQEIMSYCCIPAFNVPELIIEAEDADKYHRTMAEAPGEEYEIGYNKALGDTGLLFKTKTPHRNTLPLRERRTV</sequence>
<dbReference type="PANTHER" id="PTHR10513:SF15">
    <property type="entry name" value="NADH DEHYDROGENASE [UBIQUINONE] 1 ALPHA SUBCOMPLEX SUBUNIT 10, MITOCHONDRIAL"/>
    <property type="match status" value="1"/>
</dbReference>
<dbReference type="AlphaFoldDB" id="A0A9N9T4B8"/>
<evidence type="ECO:0000256" key="4">
    <source>
        <dbReference type="ARBA" id="ARBA00008606"/>
    </source>
</evidence>
<evidence type="ECO:0000256" key="11">
    <source>
        <dbReference type="ARBA" id="ARBA00022982"/>
    </source>
</evidence>
<name>A0A9N9T4B8_DIABA</name>